<sequence length="167" mass="18748">MDSLLFRLVRAAHKKGANIILIQWFLEEARAMALQDAEIVLYPTAIVSEPQDQGLDSRDHWKQVMQGHAGANLVSCCTGTLAMYYMLGPAREIVAAADDKEEAVLVSKFDLEQIRLMRHSWGVFHDWRPGLYKVLLTSDGSNLVQEGNGYRRGTEELLKFKGAEKGI</sequence>
<name>A0ACC4BQY0_POPAL</name>
<comment type="caution">
    <text evidence="1">The sequence shown here is derived from an EMBL/GenBank/DDBJ whole genome shotgun (WGS) entry which is preliminary data.</text>
</comment>
<accession>A0ACC4BQY0</accession>
<protein>
    <submittedName>
        <fullName evidence="1">Uncharacterized protein</fullName>
    </submittedName>
</protein>
<organism evidence="1 2">
    <name type="scientific">Populus alba</name>
    <name type="common">White poplar</name>
    <dbReference type="NCBI Taxonomy" id="43335"/>
    <lineage>
        <taxon>Eukaryota</taxon>
        <taxon>Viridiplantae</taxon>
        <taxon>Streptophyta</taxon>
        <taxon>Embryophyta</taxon>
        <taxon>Tracheophyta</taxon>
        <taxon>Spermatophyta</taxon>
        <taxon>Magnoliopsida</taxon>
        <taxon>eudicotyledons</taxon>
        <taxon>Gunneridae</taxon>
        <taxon>Pentapetalae</taxon>
        <taxon>rosids</taxon>
        <taxon>fabids</taxon>
        <taxon>Malpighiales</taxon>
        <taxon>Salicaceae</taxon>
        <taxon>Saliceae</taxon>
        <taxon>Populus</taxon>
    </lineage>
</organism>
<evidence type="ECO:0000313" key="1">
    <source>
        <dbReference type="EMBL" id="KAL3581038.1"/>
    </source>
</evidence>
<gene>
    <name evidence="1" type="ORF">D5086_018873</name>
</gene>
<reference evidence="1 2" key="1">
    <citation type="journal article" date="2024" name="Plant Biotechnol. J.">
        <title>Genome and CRISPR/Cas9 system of a widespread forest tree (Populus alba) in the world.</title>
        <authorList>
            <person name="Liu Y.J."/>
            <person name="Jiang P.F."/>
            <person name="Han X.M."/>
            <person name="Li X.Y."/>
            <person name="Wang H.M."/>
            <person name="Wang Y.J."/>
            <person name="Wang X.X."/>
            <person name="Zeng Q.Y."/>
        </authorList>
    </citation>
    <scope>NUCLEOTIDE SEQUENCE [LARGE SCALE GENOMIC DNA]</scope>
    <source>
        <strain evidence="2">cv. PAL-ZL1</strain>
    </source>
</reference>
<dbReference type="Proteomes" id="UP000309997">
    <property type="component" value="Unassembled WGS sequence"/>
</dbReference>
<proteinExistence type="predicted"/>
<dbReference type="EMBL" id="RCHU02000009">
    <property type="protein sequence ID" value="KAL3581038.1"/>
    <property type="molecule type" value="Genomic_DNA"/>
</dbReference>
<evidence type="ECO:0000313" key="2">
    <source>
        <dbReference type="Proteomes" id="UP000309997"/>
    </source>
</evidence>
<keyword evidence="2" id="KW-1185">Reference proteome</keyword>